<dbReference type="Gene3D" id="3.20.20.140">
    <property type="entry name" value="Metal-dependent hydrolases"/>
    <property type="match status" value="1"/>
</dbReference>
<dbReference type="InterPro" id="IPR032466">
    <property type="entry name" value="Metal_Hydrolase"/>
</dbReference>
<protein>
    <submittedName>
        <fullName evidence="2">Amidohydrolase family protein</fullName>
    </submittedName>
</protein>
<reference evidence="2" key="1">
    <citation type="submission" date="2022-09" db="EMBL/GenBank/DDBJ databases">
        <title>Intensive care unit water sources are persistently colonized with multi-drug resistant bacteria and are the site of extensive horizontal gene transfer of antibiotic resistance genes.</title>
        <authorList>
            <person name="Diorio-Toth L."/>
        </authorList>
    </citation>
    <scope>NUCLEOTIDE SEQUENCE</scope>
    <source>
        <strain evidence="2">GD03676</strain>
    </source>
</reference>
<gene>
    <name evidence="2" type="ORF">N5K24_27605</name>
</gene>
<feature type="domain" description="Amidohydrolase-related" evidence="1">
    <location>
        <begin position="10"/>
        <end position="273"/>
    </location>
</feature>
<evidence type="ECO:0000313" key="2">
    <source>
        <dbReference type="EMBL" id="MDH2054198.1"/>
    </source>
</evidence>
<dbReference type="Pfam" id="PF04909">
    <property type="entry name" value="Amidohydro_2"/>
    <property type="match status" value="1"/>
</dbReference>
<dbReference type="RefSeq" id="WP_280029563.1">
    <property type="nucleotide sequence ID" value="NZ_JAOCKG010000019.1"/>
</dbReference>
<dbReference type="GO" id="GO:0016787">
    <property type="term" value="F:hydrolase activity"/>
    <property type="evidence" value="ECO:0007669"/>
    <property type="project" value="InterPro"/>
</dbReference>
<dbReference type="PANTHER" id="PTHR35563">
    <property type="entry name" value="BARREL METAL-DEPENDENT HYDROLASE, PUTATIVE (AFU_ORTHOLOGUE AFUA_1G16240)-RELATED"/>
    <property type="match status" value="1"/>
</dbReference>
<proteinExistence type="predicted"/>
<dbReference type="InterPro" id="IPR006680">
    <property type="entry name" value="Amidohydro-rel"/>
</dbReference>
<accession>A0AA43B3D2</accession>
<comment type="caution">
    <text evidence="2">The sequence shown here is derived from an EMBL/GenBank/DDBJ whole genome shotgun (WGS) entry which is preliminary data.</text>
</comment>
<evidence type="ECO:0000313" key="3">
    <source>
        <dbReference type="Proteomes" id="UP001161276"/>
    </source>
</evidence>
<dbReference type="Proteomes" id="UP001161276">
    <property type="component" value="Unassembled WGS sequence"/>
</dbReference>
<dbReference type="AlphaFoldDB" id="A0AA43B3D2"/>
<dbReference type="EMBL" id="JAOCKG010000019">
    <property type="protein sequence ID" value="MDH2054198.1"/>
    <property type="molecule type" value="Genomic_DNA"/>
</dbReference>
<sequence>MPPLATGAAVDTHAHVFQQGLALADTRRHTPDYDATLADYLALLDTHGLSHGVLVQPSFLGTDNRYLLDALRAASGRLRGVAVVAPGIADGELQALADAGVVGIRLNLIGLPVPELAAPGWQALLARVNALGWHVEAHIQAARLPDILPALLAAACRVVVDHFGRPDPALSVSDPGFLYLLQQAGSGRVWVKLSAPYRNWQAADCAASGRLATQQLLAAYTADRLMWGSDWPHTEHRHLASYPAATQWLDAWIDDPTQRHAVLAGTPLQLFQFQGDKP</sequence>
<dbReference type="PANTHER" id="PTHR35563:SF2">
    <property type="entry name" value="BARREL METAL-DEPENDENT HYDROLASE, PUTATIVE (AFU_ORTHOLOGUE AFUA_1G16240)-RELATED"/>
    <property type="match status" value="1"/>
</dbReference>
<name>A0AA43B3D2_9BURK</name>
<organism evidence="2 3">
    <name type="scientific">Achromobacter marplatensis</name>
    <dbReference type="NCBI Taxonomy" id="470868"/>
    <lineage>
        <taxon>Bacteria</taxon>
        <taxon>Pseudomonadati</taxon>
        <taxon>Pseudomonadota</taxon>
        <taxon>Betaproteobacteria</taxon>
        <taxon>Burkholderiales</taxon>
        <taxon>Alcaligenaceae</taxon>
        <taxon>Achromobacter</taxon>
    </lineage>
</organism>
<evidence type="ECO:0000259" key="1">
    <source>
        <dbReference type="Pfam" id="PF04909"/>
    </source>
</evidence>
<dbReference type="SUPFAM" id="SSF51556">
    <property type="entry name" value="Metallo-dependent hydrolases"/>
    <property type="match status" value="1"/>
</dbReference>
<dbReference type="InterPro" id="IPR052358">
    <property type="entry name" value="Aro_Compnd_Degr_Hydrolases"/>
</dbReference>